<dbReference type="RefSeq" id="WP_015725921.1">
    <property type="nucleotide sequence ID" value="NC_014972.1"/>
</dbReference>
<reference evidence="1 2" key="1">
    <citation type="journal article" date="2011" name="Stand. Genomic Sci.">
        <title>Complete genome sequence of Desulfobulbus propionicus type strain (1pr3).</title>
        <authorList>
            <person name="Pagani I."/>
            <person name="Lapidus A."/>
            <person name="Nolan M."/>
            <person name="Lucas S."/>
            <person name="Hammon N."/>
            <person name="Deshpande S."/>
            <person name="Cheng J.F."/>
            <person name="Chertkov O."/>
            <person name="Davenport K."/>
            <person name="Tapia R."/>
            <person name="Han C."/>
            <person name="Goodwin L."/>
            <person name="Pitluck S."/>
            <person name="Liolios K."/>
            <person name="Mavromatis K."/>
            <person name="Ivanova N."/>
            <person name="Mikhailova N."/>
            <person name="Pati A."/>
            <person name="Chen A."/>
            <person name="Palaniappan K."/>
            <person name="Land M."/>
            <person name="Hauser L."/>
            <person name="Chang Y.J."/>
            <person name="Jeffries C.D."/>
            <person name="Detter J.C."/>
            <person name="Brambilla E."/>
            <person name="Kannan K.P."/>
            <person name="Djao O.D."/>
            <person name="Rohde M."/>
            <person name="Pukall R."/>
            <person name="Spring S."/>
            <person name="Goker M."/>
            <person name="Sikorski J."/>
            <person name="Woyke T."/>
            <person name="Bristow J."/>
            <person name="Eisen J.A."/>
            <person name="Markowitz V."/>
            <person name="Hugenholtz P."/>
            <person name="Kyrpides N.C."/>
            <person name="Klenk H.P."/>
        </authorList>
    </citation>
    <scope>NUCLEOTIDE SEQUENCE [LARGE SCALE GENOMIC DNA]</scope>
    <source>
        <strain evidence="2">ATCC 33891 / DSM 2032 / 1pr3</strain>
    </source>
</reference>
<dbReference type="AlphaFoldDB" id="A0A7U3YPX3"/>
<organism evidence="1 2">
    <name type="scientific">Desulfobulbus propionicus (strain ATCC 33891 / DSM 2032 / VKM B-1956 / 1pr3)</name>
    <dbReference type="NCBI Taxonomy" id="577650"/>
    <lineage>
        <taxon>Bacteria</taxon>
        <taxon>Pseudomonadati</taxon>
        <taxon>Thermodesulfobacteriota</taxon>
        <taxon>Desulfobulbia</taxon>
        <taxon>Desulfobulbales</taxon>
        <taxon>Desulfobulbaceae</taxon>
        <taxon>Desulfobulbus</taxon>
    </lineage>
</organism>
<sequence>MTTEIDHLRLQLPAGFEHRAQRIGRLVGEALAGRDDLGFGRVDQLRVGPVQVEADHSDRRIAHQIADAIQRGLAANRP</sequence>
<protein>
    <submittedName>
        <fullName evidence="1">Uncharacterized protein</fullName>
    </submittedName>
</protein>
<keyword evidence="2" id="KW-1185">Reference proteome</keyword>
<accession>A0A7U3YPX3</accession>
<proteinExistence type="predicted"/>
<dbReference type="EMBL" id="CP002364">
    <property type="protein sequence ID" value="ADW19397.1"/>
    <property type="molecule type" value="Genomic_DNA"/>
</dbReference>
<dbReference type="KEGG" id="dpr:Despr_3270"/>
<evidence type="ECO:0000313" key="1">
    <source>
        <dbReference type="EMBL" id="ADW19397.1"/>
    </source>
</evidence>
<dbReference type="Proteomes" id="UP000006365">
    <property type="component" value="Chromosome"/>
</dbReference>
<evidence type="ECO:0000313" key="2">
    <source>
        <dbReference type="Proteomes" id="UP000006365"/>
    </source>
</evidence>
<name>A0A7U3YPX3_DESPD</name>
<gene>
    <name evidence="1" type="ordered locus">Despr_3270</name>
</gene>